<sequence>MPTHLAAPAAPAAPARYWLGRLSDVVLTTDDKQRRCLTVLLLASLVKAISVALLAFGAMSGMVRAHDVTMVGLLLLVTIAGFYVAIRSGWNRRCADPTLSFAQTIAAQTLIAAVYAISGPMHPAALSVFALVLVFGMFSMRVEAVRTVCLYTLVLVGSVMAWRARTDPHLYPARLEIIYFVLLATVLGMISHLSAQLMGMRQRLKTQKAALENALARIQQIATRDELTGLPNRRNMMDQLHEHALRRARGGSSFYVAMVDLDHFKEVNDTYGHAVGDDTLRAFACQAQSVLRNTDIIGRWGGEEFLLLLPETPPGEPTVGIERLRARLATLAVCPAVPELRVRFSAGFTRYREGEPVDLAIERADRALYESKAGGRNRTVVL</sequence>
<name>A0A4Y9T832_9BURK</name>
<accession>A0A4Y9T832</accession>
<keyword evidence="3" id="KW-0175">Coiled coil</keyword>
<keyword evidence="4" id="KW-0472">Membrane</keyword>
<dbReference type="RefSeq" id="WP_135188007.1">
    <property type="nucleotide sequence ID" value="NZ_SPUM01000008.1"/>
</dbReference>
<proteinExistence type="predicted"/>
<dbReference type="GO" id="GO:0005886">
    <property type="term" value="C:plasma membrane"/>
    <property type="evidence" value="ECO:0007669"/>
    <property type="project" value="TreeGrafter"/>
</dbReference>
<dbReference type="NCBIfam" id="TIGR00254">
    <property type="entry name" value="GGDEF"/>
    <property type="match status" value="1"/>
</dbReference>
<dbReference type="InterPro" id="IPR050469">
    <property type="entry name" value="Diguanylate_Cyclase"/>
</dbReference>
<dbReference type="FunFam" id="3.30.70.270:FF:000001">
    <property type="entry name" value="Diguanylate cyclase domain protein"/>
    <property type="match status" value="1"/>
</dbReference>
<dbReference type="PANTHER" id="PTHR45138:SF9">
    <property type="entry name" value="DIGUANYLATE CYCLASE DGCM-RELATED"/>
    <property type="match status" value="1"/>
</dbReference>
<keyword evidence="4" id="KW-1133">Transmembrane helix</keyword>
<dbReference type="InterPro" id="IPR029787">
    <property type="entry name" value="Nucleotide_cyclase"/>
</dbReference>
<feature type="transmembrane region" description="Helical" evidence="4">
    <location>
        <begin position="177"/>
        <end position="198"/>
    </location>
</feature>
<dbReference type="SMART" id="SM00267">
    <property type="entry name" value="GGDEF"/>
    <property type="match status" value="1"/>
</dbReference>
<dbReference type="GO" id="GO:1902201">
    <property type="term" value="P:negative regulation of bacterial-type flagellum-dependent cell motility"/>
    <property type="evidence" value="ECO:0007669"/>
    <property type="project" value="TreeGrafter"/>
</dbReference>
<evidence type="ECO:0000256" key="1">
    <source>
        <dbReference type="ARBA" id="ARBA00012528"/>
    </source>
</evidence>
<dbReference type="EC" id="2.7.7.65" evidence="1"/>
<feature type="transmembrane region" description="Helical" evidence="4">
    <location>
        <begin position="148"/>
        <end position="165"/>
    </location>
</feature>
<dbReference type="EMBL" id="SPUM01000008">
    <property type="protein sequence ID" value="TFW35688.1"/>
    <property type="molecule type" value="Genomic_DNA"/>
</dbReference>
<protein>
    <recommendedName>
        <fullName evidence="1">diguanylate cyclase</fullName>
        <ecNumber evidence="1">2.7.7.65</ecNumber>
    </recommendedName>
</protein>
<evidence type="ECO:0000256" key="3">
    <source>
        <dbReference type="SAM" id="Coils"/>
    </source>
</evidence>
<dbReference type="GO" id="GO:0043709">
    <property type="term" value="P:cell adhesion involved in single-species biofilm formation"/>
    <property type="evidence" value="ECO:0007669"/>
    <property type="project" value="TreeGrafter"/>
</dbReference>
<dbReference type="GO" id="GO:0052621">
    <property type="term" value="F:diguanylate cyclase activity"/>
    <property type="evidence" value="ECO:0007669"/>
    <property type="project" value="UniProtKB-EC"/>
</dbReference>
<organism evidence="6 7">
    <name type="scientific">Massilia horti</name>
    <dbReference type="NCBI Taxonomy" id="2562153"/>
    <lineage>
        <taxon>Bacteria</taxon>
        <taxon>Pseudomonadati</taxon>
        <taxon>Pseudomonadota</taxon>
        <taxon>Betaproteobacteria</taxon>
        <taxon>Burkholderiales</taxon>
        <taxon>Oxalobacteraceae</taxon>
        <taxon>Telluria group</taxon>
        <taxon>Massilia</taxon>
    </lineage>
</organism>
<gene>
    <name evidence="6" type="ORF">E4O92_01670</name>
</gene>
<dbReference type="PANTHER" id="PTHR45138">
    <property type="entry name" value="REGULATORY COMPONENTS OF SENSORY TRANSDUCTION SYSTEM"/>
    <property type="match status" value="1"/>
</dbReference>
<evidence type="ECO:0000313" key="7">
    <source>
        <dbReference type="Proteomes" id="UP000297258"/>
    </source>
</evidence>
<feature type="transmembrane region" description="Helical" evidence="4">
    <location>
        <begin position="68"/>
        <end position="86"/>
    </location>
</feature>
<feature type="coiled-coil region" evidence="3">
    <location>
        <begin position="197"/>
        <end position="224"/>
    </location>
</feature>
<dbReference type="InterPro" id="IPR043128">
    <property type="entry name" value="Rev_trsase/Diguanyl_cyclase"/>
</dbReference>
<dbReference type="CDD" id="cd01949">
    <property type="entry name" value="GGDEF"/>
    <property type="match status" value="1"/>
</dbReference>
<evidence type="ECO:0000256" key="4">
    <source>
        <dbReference type="SAM" id="Phobius"/>
    </source>
</evidence>
<dbReference type="AlphaFoldDB" id="A0A4Y9T832"/>
<evidence type="ECO:0000256" key="2">
    <source>
        <dbReference type="ARBA" id="ARBA00034247"/>
    </source>
</evidence>
<evidence type="ECO:0000313" key="6">
    <source>
        <dbReference type="EMBL" id="TFW35688.1"/>
    </source>
</evidence>
<keyword evidence="7" id="KW-1185">Reference proteome</keyword>
<dbReference type="SUPFAM" id="SSF55073">
    <property type="entry name" value="Nucleotide cyclase"/>
    <property type="match status" value="1"/>
</dbReference>
<comment type="caution">
    <text evidence="6">The sequence shown here is derived from an EMBL/GenBank/DDBJ whole genome shotgun (WGS) entry which is preliminary data.</text>
</comment>
<dbReference type="PROSITE" id="PS50887">
    <property type="entry name" value="GGDEF"/>
    <property type="match status" value="1"/>
</dbReference>
<keyword evidence="4" id="KW-0812">Transmembrane</keyword>
<evidence type="ECO:0000259" key="5">
    <source>
        <dbReference type="PROSITE" id="PS50887"/>
    </source>
</evidence>
<feature type="transmembrane region" description="Helical" evidence="4">
    <location>
        <begin position="37"/>
        <end position="56"/>
    </location>
</feature>
<dbReference type="Gene3D" id="3.30.70.270">
    <property type="match status" value="1"/>
</dbReference>
<dbReference type="InterPro" id="IPR000160">
    <property type="entry name" value="GGDEF_dom"/>
</dbReference>
<reference evidence="6 7" key="1">
    <citation type="submission" date="2019-03" db="EMBL/GenBank/DDBJ databases">
        <title>Draft genome of Massilia hortus sp. nov., a novel bacterial species of the Oxalobacteraceae family.</title>
        <authorList>
            <person name="Peta V."/>
            <person name="Raths R."/>
            <person name="Bucking H."/>
        </authorList>
    </citation>
    <scope>NUCLEOTIDE SEQUENCE [LARGE SCALE GENOMIC DNA]</scope>
    <source>
        <strain evidence="6 7">ONC3</strain>
    </source>
</reference>
<comment type="catalytic activity">
    <reaction evidence="2">
        <text>2 GTP = 3',3'-c-di-GMP + 2 diphosphate</text>
        <dbReference type="Rhea" id="RHEA:24898"/>
        <dbReference type="ChEBI" id="CHEBI:33019"/>
        <dbReference type="ChEBI" id="CHEBI:37565"/>
        <dbReference type="ChEBI" id="CHEBI:58805"/>
        <dbReference type="EC" id="2.7.7.65"/>
    </reaction>
</comment>
<dbReference type="Proteomes" id="UP000297258">
    <property type="component" value="Unassembled WGS sequence"/>
</dbReference>
<feature type="domain" description="GGDEF" evidence="5">
    <location>
        <begin position="252"/>
        <end position="382"/>
    </location>
</feature>
<dbReference type="OrthoDB" id="9813903at2"/>
<dbReference type="Pfam" id="PF00990">
    <property type="entry name" value="GGDEF"/>
    <property type="match status" value="1"/>
</dbReference>